<organism evidence="1 2">
    <name type="scientific">Bradyrhizobium oligotrophicum S58</name>
    <dbReference type="NCBI Taxonomy" id="1245469"/>
    <lineage>
        <taxon>Bacteria</taxon>
        <taxon>Pseudomonadati</taxon>
        <taxon>Pseudomonadota</taxon>
        <taxon>Alphaproteobacteria</taxon>
        <taxon>Hyphomicrobiales</taxon>
        <taxon>Nitrobacteraceae</taxon>
        <taxon>Bradyrhizobium</taxon>
    </lineage>
</organism>
<protein>
    <submittedName>
        <fullName evidence="1">Uncharacterized protein</fullName>
    </submittedName>
</protein>
<evidence type="ECO:0000313" key="2">
    <source>
        <dbReference type="Proteomes" id="UP000011841"/>
    </source>
</evidence>
<sequence length="167" mass="18127">MNEWMNMSALGTMVLQEGVKFLYEQATAALKRKLAPHADAPHAPPRLPPIFDQASGPLSYHVDKIEAVEDPLRTLSQMVSKWASGAEPINPADPEFMRVVSALRLVMEHVFQQQLTFKGEQRSADDLLGHSLALGTLLGEILPLGRLGAGLRAGASAPLLNIKILSL</sequence>
<evidence type="ECO:0000313" key="1">
    <source>
        <dbReference type="EMBL" id="BAM87496.1"/>
    </source>
</evidence>
<dbReference type="HOGENOM" id="CLU_1591450_0_0_5"/>
<dbReference type="EMBL" id="AP012603">
    <property type="protein sequence ID" value="BAM87496.1"/>
    <property type="molecule type" value="Genomic_DNA"/>
</dbReference>
<dbReference type="eggNOG" id="ENOG50344QG">
    <property type="taxonomic scope" value="Bacteria"/>
</dbReference>
<reference evidence="1 2" key="1">
    <citation type="journal article" date="2013" name="Appl. Environ. Microbiol.">
        <title>Genome analysis suggests that the soil oligotrophic bacterium Agromonas oligotrophica (Bradyrhizobium oligotrophicum) is a nitrogen-fixing symbiont of Aeschynomene indica.</title>
        <authorList>
            <person name="Okubo T."/>
            <person name="Fukushima S."/>
            <person name="Itakura M."/>
            <person name="Oshima K."/>
            <person name="Longtonglang A."/>
            <person name="Teaumroong N."/>
            <person name="Mitsui H."/>
            <person name="Hattori M."/>
            <person name="Hattori R."/>
            <person name="Hattori T."/>
            <person name="Minamisawa K."/>
        </authorList>
    </citation>
    <scope>NUCLEOTIDE SEQUENCE [LARGE SCALE GENOMIC DNA]</scope>
    <source>
        <strain evidence="1 2">S58</strain>
    </source>
</reference>
<gene>
    <name evidence="1" type="ORF">S58_14880</name>
</gene>
<proteinExistence type="predicted"/>
<dbReference type="Proteomes" id="UP000011841">
    <property type="component" value="Chromosome"/>
</dbReference>
<keyword evidence="2" id="KW-1185">Reference proteome</keyword>
<dbReference type="AlphaFoldDB" id="M4Z3R0"/>
<dbReference type="KEGG" id="aol:S58_14880"/>
<accession>M4Z3R0</accession>
<dbReference type="PATRIC" id="fig|1245469.3.peg.1524"/>
<name>M4Z3R0_9BRAD</name>
<dbReference type="OrthoDB" id="4173012at2"/>